<feature type="domain" description="KIB1-4 beta-propeller" evidence="1">
    <location>
        <begin position="120"/>
        <end position="321"/>
    </location>
</feature>
<dbReference type="EnsemblPlants" id="HORVU.MOREX.r3.UnG0786460.1">
    <property type="protein sequence ID" value="HORVU.MOREX.r3.UnG0786460.1.CDS1"/>
    <property type="gene ID" value="HORVU.MOREX.r3.UnG0786460"/>
</dbReference>
<evidence type="ECO:0000313" key="2">
    <source>
        <dbReference type="EnsemblPlants" id="HORVU.MOREX.r3.7HG0639160.1.CDS1"/>
    </source>
</evidence>
<reference evidence="2" key="3">
    <citation type="submission" date="2022-01" db="UniProtKB">
        <authorList>
            <consortium name="EnsemblPlants"/>
        </authorList>
    </citation>
    <scope>IDENTIFICATION</scope>
    <source>
        <strain evidence="2">subsp. vulgare</strain>
    </source>
</reference>
<dbReference type="Gramene" id="HORVU.MOREX.r3.UnG0786460.1">
    <property type="protein sequence ID" value="HORVU.MOREX.r3.UnG0786460.1.CDS1"/>
    <property type="gene ID" value="HORVU.MOREX.r3.UnG0786460"/>
</dbReference>
<evidence type="ECO:0000259" key="1">
    <source>
        <dbReference type="Pfam" id="PF03478"/>
    </source>
</evidence>
<dbReference type="PANTHER" id="PTHR33800:SF21">
    <property type="entry name" value="DUF295 DOMAIN-CONTAINING PROTEIN"/>
    <property type="match status" value="1"/>
</dbReference>
<dbReference type="PANTHER" id="PTHR33800">
    <property type="entry name" value="OS06G0113600 PROTEIN"/>
    <property type="match status" value="1"/>
</dbReference>
<gene>
    <name evidence="2" type="primary">LOC123407984</name>
</gene>
<dbReference type="OrthoDB" id="581467at2759"/>
<organism evidence="2 4">
    <name type="scientific">Hordeum vulgare subsp. vulgare</name>
    <name type="common">Domesticated barley</name>
    <dbReference type="NCBI Taxonomy" id="112509"/>
    <lineage>
        <taxon>Eukaryota</taxon>
        <taxon>Viridiplantae</taxon>
        <taxon>Streptophyta</taxon>
        <taxon>Embryophyta</taxon>
        <taxon>Tracheophyta</taxon>
        <taxon>Spermatophyta</taxon>
        <taxon>Magnoliopsida</taxon>
        <taxon>Liliopsida</taxon>
        <taxon>Poales</taxon>
        <taxon>Poaceae</taxon>
        <taxon>BOP clade</taxon>
        <taxon>Pooideae</taxon>
        <taxon>Triticodae</taxon>
        <taxon>Triticeae</taxon>
        <taxon>Hordeinae</taxon>
        <taxon>Hordeum</taxon>
    </lineage>
</organism>
<dbReference type="Gramene" id="HORVU.MOREX.r2.7HG0531070.1">
    <property type="protein sequence ID" value="HORVU.MOREX.r2.7HG0531070.1.CDS.1"/>
    <property type="gene ID" value="HORVU.MOREX.r2.7HG0531070"/>
</dbReference>
<sequence length="395" mass="44312">MQSPSRLSLVSTSVTPVVPRLQGWADLPDGPLHSIVALLGSSIDLLAFAATCHSWRAAFSSYRSASNLCTLIPPLLIRPGGPNQDSSLPCIFSEKRSSVPENSRYMLRTRKVIDMANNNRALSCHFPQEIFENTHFAGSSHGHLICCYRGDCMVIDVFTGAVVSPPRLPFSDGYYGGTLTAPLTSPNSHLLVSTQSSLFDWPVGSDSWQELQLPHGWIYQIVQLNGQFIAMDYDTRIYTLRLAPRLGLQEISTEWCSEIELESYVRPWLVVCGNDLLMVDHFVQLSPEEPVCHRLDMSTEPATWVKVKTLDNWAIFVGGDERSPPFACVRPERWRGTCNSLYYAHHSDPWSVHGLRGHVDLDLGTGHSHFNLRKRFVPTAMAIWVYPSMFYSDGR</sequence>
<protein>
    <recommendedName>
        <fullName evidence="1">KIB1-4 beta-propeller domain-containing protein</fullName>
    </recommendedName>
</protein>
<dbReference type="KEGG" id="hvg:123407984"/>
<dbReference type="Proteomes" id="UP000011116">
    <property type="component" value="Unassembled WGS sequence"/>
</dbReference>
<evidence type="ECO:0000313" key="3">
    <source>
        <dbReference type="EnsemblPlants" id="HORVU.MOREX.r3.UnG0786460.1.CDS1"/>
    </source>
</evidence>
<dbReference type="EnsemblPlants" id="HORVU.MOREX.r3.7HG0639160.1">
    <property type="protein sequence ID" value="HORVU.MOREX.r3.7HG0639160.1.CDS1"/>
    <property type="gene ID" value="HORVU.MOREX.r3.7HG0639160"/>
</dbReference>
<dbReference type="SUPFAM" id="SSF81383">
    <property type="entry name" value="F-box domain"/>
    <property type="match status" value="1"/>
</dbReference>
<dbReference type="Proteomes" id="UP000011116">
    <property type="component" value="Chromosome 7H"/>
</dbReference>
<dbReference type="AlphaFoldDB" id="A0A8I7BI15"/>
<dbReference type="Pfam" id="PF03478">
    <property type="entry name" value="Beta-prop_KIB1-4"/>
    <property type="match status" value="1"/>
</dbReference>
<evidence type="ECO:0000313" key="4">
    <source>
        <dbReference type="Proteomes" id="UP000011116"/>
    </source>
</evidence>
<proteinExistence type="predicted"/>
<dbReference type="RefSeq" id="XP_044957162.1">
    <property type="nucleotide sequence ID" value="XM_045101227.1"/>
</dbReference>
<dbReference type="OMA" id="AMAIWVY"/>
<accession>A0A8I7BI15</accession>
<keyword evidence="4" id="KW-1185">Reference proteome</keyword>
<dbReference type="Gramene" id="HORVU.MOREX.r3.7HG0639160.1">
    <property type="protein sequence ID" value="HORVU.MOREX.r3.7HG0639160.1.CDS1"/>
    <property type="gene ID" value="HORVU.MOREX.r3.7HG0639160"/>
</dbReference>
<dbReference type="InterPro" id="IPR005174">
    <property type="entry name" value="KIB1-4_b-propeller"/>
</dbReference>
<reference evidence="2" key="2">
    <citation type="submission" date="2020-10" db="EMBL/GenBank/DDBJ databases">
        <authorList>
            <person name="Scholz U."/>
            <person name="Mascher M."/>
            <person name="Fiebig A."/>
        </authorList>
    </citation>
    <scope>NUCLEOTIDE SEQUENCE [LARGE SCALE GENOMIC DNA]</scope>
    <source>
        <strain evidence="2">cv. Morex</strain>
    </source>
</reference>
<name>A0A8I7BI15_HORVV</name>
<dbReference type="GeneID" id="123407984"/>
<reference evidence="3 4" key="1">
    <citation type="journal article" date="2012" name="Nature">
        <title>A physical, genetic and functional sequence assembly of the barley genome.</title>
        <authorList>
            <consortium name="The International Barley Genome Sequencing Consortium"/>
            <person name="Mayer K.F."/>
            <person name="Waugh R."/>
            <person name="Brown J.W."/>
            <person name="Schulman A."/>
            <person name="Langridge P."/>
            <person name="Platzer M."/>
            <person name="Fincher G.B."/>
            <person name="Muehlbauer G.J."/>
            <person name="Sato K."/>
            <person name="Close T.J."/>
            <person name="Wise R.P."/>
            <person name="Stein N."/>
        </authorList>
    </citation>
    <scope>NUCLEOTIDE SEQUENCE [LARGE SCALE GENOMIC DNA]</scope>
    <source>
        <strain evidence="3 4">cv. Morex</strain>
    </source>
</reference>
<dbReference type="InterPro" id="IPR036047">
    <property type="entry name" value="F-box-like_dom_sf"/>
</dbReference>